<keyword evidence="3" id="KW-1185">Reference proteome</keyword>
<dbReference type="RefSeq" id="WP_286215829.1">
    <property type="nucleotide sequence ID" value="NZ_AP027736.1"/>
</dbReference>
<dbReference type="Pfam" id="PF01336">
    <property type="entry name" value="tRNA_anti-codon"/>
    <property type="match status" value="1"/>
</dbReference>
<feature type="domain" description="OB" evidence="1">
    <location>
        <begin position="19"/>
        <end position="90"/>
    </location>
</feature>
<reference evidence="2 3" key="1">
    <citation type="submission" date="2024-02" db="EMBL/GenBank/DDBJ databases">
        <title>Lysinimicrobium sediminis NBRC 112286.</title>
        <authorList>
            <person name="Ichikawa N."/>
            <person name="Katano-Makiyama Y."/>
            <person name="Hidaka K."/>
        </authorList>
    </citation>
    <scope>NUCLEOTIDE SEQUENCE [LARGE SCALE GENOMIC DNA]</scope>
    <source>
        <strain evidence="2 3">NBRC 112286</strain>
    </source>
</reference>
<comment type="caution">
    <text evidence="2">The sequence shown here is derived from an EMBL/GenBank/DDBJ whole genome shotgun (WGS) entry which is preliminary data.</text>
</comment>
<gene>
    <name evidence="2" type="ORF">Lsed01_00200</name>
</gene>
<name>A0ABP9WD85_9MICO</name>
<evidence type="ECO:0000313" key="3">
    <source>
        <dbReference type="Proteomes" id="UP001426770"/>
    </source>
</evidence>
<proteinExistence type="predicted"/>
<organism evidence="2 3">
    <name type="scientific">Demequina sediminis</name>
    <dbReference type="NCBI Taxonomy" id="1930058"/>
    <lineage>
        <taxon>Bacteria</taxon>
        <taxon>Bacillati</taxon>
        <taxon>Actinomycetota</taxon>
        <taxon>Actinomycetes</taxon>
        <taxon>Micrococcales</taxon>
        <taxon>Demequinaceae</taxon>
        <taxon>Demequina</taxon>
    </lineage>
</organism>
<evidence type="ECO:0000313" key="2">
    <source>
        <dbReference type="EMBL" id="GAA5517790.1"/>
    </source>
</evidence>
<dbReference type="EMBL" id="BAABRR010000001">
    <property type="protein sequence ID" value="GAA5517790.1"/>
    <property type="molecule type" value="Genomic_DNA"/>
</dbReference>
<sequence>MTSTPTITIAQVRPREMARVSGRVLAVQVEPSDAPPAFTLRLDDGTGRIDAVFMGRREVPGITPGSRIALEGRVCESDSVMRLYNPRYELAPVA</sequence>
<dbReference type="CDD" id="cd04488">
    <property type="entry name" value="RecG_wedge_OBF"/>
    <property type="match status" value="1"/>
</dbReference>
<accession>A0ABP9WD85</accession>
<dbReference type="Gene3D" id="2.40.50.140">
    <property type="entry name" value="Nucleic acid-binding proteins"/>
    <property type="match status" value="1"/>
</dbReference>
<dbReference type="InterPro" id="IPR004365">
    <property type="entry name" value="NA-bd_OB_tRNA"/>
</dbReference>
<evidence type="ECO:0000259" key="1">
    <source>
        <dbReference type="Pfam" id="PF01336"/>
    </source>
</evidence>
<dbReference type="InterPro" id="IPR012340">
    <property type="entry name" value="NA-bd_OB-fold"/>
</dbReference>
<protein>
    <recommendedName>
        <fullName evidence="1">OB domain-containing protein</fullName>
    </recommendedName>
</protein>
<dbReference type="Proteomes" id="UP001426770">
    <property type="component" value="Unassembled WGS sequence"/>
</dbReference>